<organism evidence="5 6">
    <name type="scientific">Streptomyces pyxinae</name>
    <dbReference type="NCBI Taxonomy" id="2970734"/>
    <lineage>
        <taxon>Bacteria</taxon>
        <taxon>Bacillati</taxon>
        <taxon>Actinomycetota</taxon>
        <taxon>Actinomycetes</taxon>
        <taxon>Kitasatosporales</taxon>
        <taxon>Streptomycetaceae</taxon>
        <taxon>Streptomyces</taxon>
    </lineage>
</organism>
<protein>
    <submittedName>
        <fullName evidence="5">2OG-Fe(II) oxygenase</fullName>
    </submittedName>
</protein>
<proteinExistence type="predicted"/>
<evidence type="ECO:0000256" key="2">
    <source>
        <dbReference type="ARBA" id="ARBA00022964"/>
    </source>
</evidence>
<dbReference type="Pfam" id="PF22814">
    <property type="entry name" value="WelO5"/>
    <property type="match status" value="1"/>
</dbReference>
<dbReference type="SUPFAM" id="SSF51197">
    <property type="entry name" value="Clavaminate synthase-like"/>
    <property type="match status" value="1"/>
</dbReference>
<evidence type="ECO:0000256" key="3">
    <source>
        <dbReference type="ARBA" id="ARBA00023002"/>
    </source>
</evidence>
<keyword evidence="6" id="KW-1185">Reference proteome</keyword>
<dbReference type="Gene3D" id="2.60.120.620">
    <property type="entry name" value="q2cbj1_9rhob like domain"/>
    <property type="match status" value="1"/>
</dbReference>
<feature type="domain" description="Prolyl 4-hydroxylase alpha subunit" evidence="4">
    <location>
        <begin position="58"/>
        <end position="258"/>
    </location>
</feature>
<dbReference type="Proteomes" id="UP001431313">
    <property type="component" value="Unassembled WGS sequence"/>
</dbReference>
<dbReference type="SMART" id="SM00702">
    <property type="entry name" value="P4Hc"/>
    <property type="match status" value="1"/>
</dbReference>
<gene>
    <name evidence="5" type="ORF">NX801_29990</name>
</gene>
<sequence length="270" mass="30297">MTTTPPDVVRSATSKIADELTTETLLQLANREIGAIHVRGYYSVEVAAEVATKAINHQALGHYHKQHTSSVGRVYMPHIDTRWDKELTDKYHEQALPAIEDVRSMFRPYLSPVDRIRLELQELWPAGANLLRLRGRACFVGAFRVFQPNTSEFYPHNDAIDQETDAPEIEGVLNQLVANIYLQVPDEGGNLQLWLREPTAEEKKQILDVEGLEPDSVEEPAVQIHPEAGDLIIFSPRQLHAVTPAKDTHRVGAAAFIATKGPQEPLLFWS</sequence>
<dbReference type="InterPro" id="IPR055091">
    <property type="entry name" value="WelO5-like"/>
</dbReference>
<dbReference type="InterPro" id="IPR006620">
    <property type="entry name" value="Pro_4_hyd_alph"/>
</dbReference>
<dbReference type="EMBL" id="JANUGQ010000045">
    <property type="protein sequence ID" value="MCS0639795.1"/>
    <property type="molecule type" value="Genomic_DNA"/>
</dbReference>
<name>A0ABT2CR61_9ACTN</name>
<accession>A0ABT2CR61</accession>
<keyword evidence="2" id="KW-0223">Dioxygenase</keyword>
<comment type="cofactor">
    <cofactor evidence="1">
        <name>L-ascorbate</name>
        <dbReference type="ChEBI" id="CHEBI:38290"/>
    </cofactor>
</comment>
<evidence type="ECO:0000256" key="1">
    <source>
        <dbReference type="ARBA" id="ARBA00001961"/>
    </source>
</evidence>
<evidence type="ECO:0000313" key="6">
    <source>
        <dbReference type="Proteomes" id="UP001431313"/>
    </source>
</evidence>
<dbReference type="RefSeq" id="WP_258791119.1">
    <property type="nucleotide sequence ID" value="NZ_JANUGQ010000045.1"/>
</dbReference>
<evidence type="ECO:0000259" key="4">
    <source>
        <dbReference type="SMART" id="SM00702"/>
    </source>
</evidence>
<evidence type="ECO:0000313" key="5">
    <source>
        <dbReference type="EMBL" id="MCS0639795.1"/>
    </source>
</evidence>
<keyword evidence="3" id="KW-0560">Oxidoreductase</keyword>
<reference evidence="5" key="1">
    <citation type="submission" date="2022-08" db="EMBL/GenBank/DDBJ databases">
        <authorList>
            <person name="Somphong A."/>
            <person name="Phongsopitanun W."/>
        </authorList>
    </citation>
    <scope>NUCLEOTIDE SEQUENCE</scope>
    <source>
        <strain evidence="5">LP05-1</strain>
    </source>
</reference>
<comment type="caution">
    <text evidence="5">The sequence shown here is derived from an EMBL/GenBank/DDBJ whole genome shotgun (WGS) entry which is preliminary data.</text>
</comment>